<evidence type="ECO:0000256" key="1">
    <source>
        <dbReference type="SAM" id="MobiDB-lite"/>
    </source>
</evidence>
<name>A0A8X8YJP6_SALSN</name>
<dbReference type="AlphaFoldDB" id="A0A8X8YJP6"/>
<feature type="compositionally biased region" description="Basic and acidic residues" evidence="1">
    <location>
        <begin position="38"/>
        <end position="60"/>
    </location>
</feature>
<feature type="region of interest" description="Disordered" evidence="1">
    <location>
        <begin position="1"/>
        <end position="60"/>
    </location>
</feature>
<reference evidence="2" key="2">
    <citation type="submission" date="2020-08" db="EMBL/GenBank/DDBJ databases">
        <title>Plant Genome Project.</title>
        <authorList>
            <person name="Zhang R.-G."/>
        </authorList>
    </citation>
    <scope>NUCLEOTIDE SEQUENCE</scope>
    <source>
        <strain evidence="2">Huo1</strain>
        <tissue evidence="2">Leaf</tissue>
    </source>
</reference>
<sequence>MIHPCNPITTTESHLRRNRYDREEPVGGRGGGDGGGDGVRDGDRIIRAEEDGGGGDQRRHDLEASGAAELRSGVHAVRGEAGGAIVGGGRAAAQREGGGEAAHIGESYNMRVVFRNRNVPPLLPRFFGALKHRAATLNYYIPYFICPTINLAKLLMVMGYGATWEWAGEDAGRAVVGGREDEKITEQCGNHEEE</sequence>
<evidence type="ECO:0000313" key="2">
    <source>
        <dbReference type="EMBL" id="KAG6431161.1"/>
    </source>
</evidence>
<protein>
    <submittedName>
        <fullName evidence="2">Uncharacterized protein</fullName>
    </submittedName>
</protein>
<proteinExistence type="predicted"/>
<gene>
    <name evidence="2" type="ORF">SASPL_109236</name>
</gene>
<evidence type="ECO:0000313" key="3">
    <source>
        <dbReference type="Proteomes" id="UP000298416"/>
    </source>
</evidence>
<dbReference type="Proteomes" id="UP000298416">
    <property type="component" value="Unassembled WGS sequence"/>
</dbReference>
<keyword evidence="3" id="KW-1185">Reference proteome</keyword>
<accession>A0A8X8YJP6</accession>
<feature type="compositionally biased region" description="Gly residues" evidence="1">
    <location>
        <begin position="27"/>
        <end position="37"/>
    </location>
</feature>
<feature type="compositionally biased region" description="Basic and acidic residues" evidence="1">
    <location>
        <begin position="13"/>
        <end position="26"/>
    </location>
</feature>
<reference evidence="2" key="1">
    <citation type="submission" date="2018-01" db="EMBL/GenBank/DDBJ databases">
        <authorList>
            <person name="Mao J.F."/>
        </authorList>
    </citation>
    <scope>NUCLEOTIDE SEQUENCE</scope>
    <source>
        <strain evidence="2">Huo1</strain>
        <tissue evidence="2">Leaf</tissue>
    </source>
</reference>
<organism evidence="2">
    <name type="scientific">Salvia splendens</name>
    <name type="common">Scarlet sage</name>
    <dbReference type="NCBI Taxonomy" id="180675"/>
    <lineage>
        <taxon>Eukaryota</taxon>
        <taxon>Viridiplantae</taxon>
        <taxon>Streptophyta</taxon>
        <taxon>Embryophyta</taxon>
        <taxon>Tracheophyta</taxon>
        <taxon>Spermatophyta</taxon>
        <taxon>Magnoliopsida</taxon>
        <taxon>eudicotyledons</taxon>
        <taxon>Gunneridae</taxon>
        <taxon>Pentapetalae</taxon>
        <taxon>asterids</taxon>
        <taxon>lamiids</taxon>
        <taxon>Lamiales</taxon>
        <taxon>Lamiaceae</taxon>
        <taxon>Nepetoideae</taxon>
        <taxon>Mentheae</taxon>
        <taxon>Salviinae</taxon>
        <taxon>Salvia</taxon>
        <taxon>Salvia subgen. Calosphace</taxon>
        <taxon>core Calosphace</taxon>
    </lineage>
</organism>
<dbReference type="EMBL" id="PNBA02000003">
    <property type="protein sequence ID" value="KAG6431161.1"/>
    <property type="molecule type" value="Genomic_DNA"/>
</dbReference>
<comment type="caution">
    <text evidence="2">The sequence shown here is derived from an EMBL/GenBank/DDBJ whole genome shotgun (WGS) entry which is preliminary data.</text>
</comment>